<dbReference type="PANTHER" id="PTHR47843:SF5">
    <property type="entry name" value="BTB_POZ DOMAIN PROTEIN"/>
    <property type="match status" value="1"/>
</dbReference>
<dbReference type="PhylomeDB" id="A0A0A2LEW6"/>
<proteinExistence type="predicted"/>
<dbReference type="Pfam" id="PF00651">
    <property type="entry name" value="BTB"/>
    <property type="match status" value="1"/>
</dbReference>
<dbReference type="Gene3D" id="3.30.710.10">
    <property type="entry name" value="Potassium Channel Kv1.1, Chain A"/>
    <property type="match status" value="1"/>
</dbReference>
<keyword evidence="4" id="KW-1185">Reference proteome</keyword>
<name>A0A0A2LEW6_PENIT</name>
<evidence type="ECO:0000313" key="4">
    <source>
        <dbReference type="Proteomes" id="UP000030104"/>
    </source>
</evidence>
<dbReference type="STRING" id="40296.A0A0A2LEW6"/>
<comment type="caution">
    <text evidence="3">The sequence shown here is derived from an EMBL/GenBank/DDBJ whole genome shotgun (WGS) entry which is preliminary data.</text>
</comment>
<dbReference type="SUPFAM" id="SSF54695">
    <property type="entry name" value="POZ domain"/>
    <property type="match status" value="1"/>
</dbReference>
<organism evidence="3 4">
    <name type="scientific">Penicillium italicum</name>
    <name type="common">Blue mold</name>
    <dbReference type="NCBI Taxonomy" id="40296"/>
    <lineage>
        <taxon>Eukaryota</taxon>
        <taxon>Fungi</taxon>
        <taxon>Dikarya</taxon>
        <taxon>Ascomycota</taxon>
        <taxon>Pezizomycotina</taxon>
        <taxon>Eurotiomycetes</taxon>
        <taxon>Eurotiomycetidae</taxon>
        <taxon>Eurotiales</taxon>
        <taxon>Aspergillaceae</taxon>
        <taxon>Penicillium</taxon>
    </lineage>
</organism>
<protein>
    <recommendedName>
        <fullName evidence="2">BTB domain-containing protein</fullName>
    </recommendedName>
</protein>
<evidence type="ECO:0000256" key="1">
    <source>
        <dbReference type="SAM" id="MobiDB-lite"/>
    </source>
</evidence>
<dbReference type="InterPro" id="IPR000210">
    <property type="entry name" value="BTB/POZ_dom"/>
</dbReference>
<evidence type="ECO:0000313" key="3">
    <source>
        <dbReference type="EMBL" id="KGO75155.1"/>
    </source>
</evidence>
<evidence type="ECO:0000259" key="2">
    <source>
        <dbReference type="PROSITE" id="PS50097"/>
    </source>
</evidence>
<dbReference type="CDD" id="cd18186">
    <property type="entry name" value="BTB_POZ_ZBTB_KLHL-like"/>
    <property type="match status" value="1"/>
</dbReference>
<dbReference type="AlphaFoldDB" id="A0A0A2LEW6"/>
<dbReference type="PROSITE" id="PS50097">
    <property type="entry name" value="BTB"/>
    <property type="match status" value="1"/>
</dbReference>
<feature type="region of interest" description="Disordered" evidence="1">
    <location>
        <begin position="1"/>
        <end position="24"/>
    </location>
</feature>
<dbReference type="Proteomes" id="UP000030104">
    <property type="component" value="Unassembled WGS sequence"/>
</dbReference>
<dbReference type="PANTHER" id="PTHR47843">
    <property type="entry name" value="BTB DOMAIN-CONTAINING PROTEIN-RELATED"/>
    <property type="match status" value="1"/>
</dbReference>
<accession>A0A0A2LEW6</accession>
<dbReference type="HOGENOM" id="CLU_057752_5_2_1"/>
<gene>
    <name evidence="3" type="ORF">PITC_058250</name>
</gene>
<sequence length="259" mass="28850">MPKKRTIGSSFIQEPPKLISEPPGSPKEGIFQNTIPGQELLDALGSMRLDPKYSDFTIVCGDGEYAVHKCIVCTRSTFFAKACDGGFEESSTNTVVLQEEPVLVERMIDYLYSLDYQIEDCLLDSDHDSSEKPPVLCDYEGATTFTESYAQNAQSGMDDNSLGNTDEHLTPFDPLSFHILMYSLADRMFIEGLKALSKGKVERGLVQRLDANTFQSAIMEIYRKQSKSVGGDTSLGKYCTEKNLESKSDIFRGDLNVRK</sequence>
<dbReference type="InterPro" id="IPR011333">
    <property type="entry name" value="SKP1/BTB/POZ_sf"/>
</dbReference>
<feature type="domain" description="BTB" evidence="2">
    <location>
        <begin position="54"/>
        <end position="120"/>
    </location>
</feature>
<dbReference type="OrthoDB" id="6359816at2759"/>
<reference evidence="3 4" key="1">
    <citation type="journal article" date="2015" name="Mol. Plant Microbe Interact.">
        <title>Genome, transcriptome, and functional analyses of Penicillium expansum provide new insights into secondary metabolism and pathogenicity.</title>
        <authorList>
            <person name="Ballester A.R."/>
            <person name="Marcet-Houben M."/>
            <person name="Levin E."/>
            <person name="Sela N."/>
            <person name="Selma-Lazaro C."/>
            <person name="Carmona L."/>
            <person name="Wisniewski M."/>
            <person name="Droby S."/>
            <person name="Gonzalez-Candelas L."/>
            <person name="Gabaldon T."/>
        </authorList>
    </citation>
    <scope>NUCLEOTIDE SEQUENCE [LARGE SCALE GENOMIC DNA]</scope>
    <source>
        <strain evidence="3 4">PHI-1</strain>
    </source>
</reference>
<dbReference type="EMBL" id="JQGA01000514">
    <property type="protein sequence ID" value="KGO75155.1"/>
    <property type="molecule type" value="Genomic_DNA"/>
</dbReference>